<organism evidence="3 4">
    <name type="scientific">Durusdinium trenchii</name>
    <dbReference type="NCBI Taxonomy" id="1381693"/>
    <lineage>
        <taxon>Eukaryota</taxon>
        <taxon>Sar</taxon>
        <taxon>Alveolata</taxon>
        <taxon>Dinophyceae</taxon>
        <taxon>Suessiales</taxon>
        <taxon>Symbiodiniaceae</taxon>
        <taxon>Durusdinium</taxon>
    </lineage>
</organism>
<proteinExistence type="predicted"/>
<feature type="compositionally biased region" description="Basic and acidic residues" evidence="2">
    <location>
        <begin position="226"/>
        <end position="241"/>
    </location>
</feature>
<dbReference type="Gene3D" id="1.25.40.20">
    <property type="entry name" value="Ankyrin repeat-containing domain"/>
    <property type="match status" value="1"/>
</dbReference>
<feature type="compositionally biased region" description="Acidic residues" evidence="2">
    <location>
        <begin position="62"/>
        <end position="79"/>
    </location>
</feature>
<dbReference type="InterPro" id="IPR036770">
    <property type="entry name" value="Ankyrin_rpt-contain_sf"/>
</dbReference>
<dbReference type="InterPro" id="IPR002110">
    <property type="entry name" value="Ankyrin_rpt"/>
</dbReference>
<dbReference type="Proteomes" id="UP001642484">
    <property type="component" value="Unassembled WGS sequence"/>
</dbReference>
<reference evidence="3 4" key="1">
    <citation type="submission" date="2024-02" db="EMBL/GenBank/DDBJ databases">
        <authorList>
            <person name="Chen Y."/>
            <person name="Shah S."/>
            <person name="Dougan E. K."/>
            <person name="Thang M."/>
            <person name="Chan C."/>
        </authorList>
    </citation>
    <scope>NUCLEOTIDE SEQUENCE [LARGE SCALE GENOMIC DNA]</scope>
</reference>
<evidence type="ECO:0000256" key="1">
    <source>
        <dbReference type="PROSITE-ProRule" id="PRU00023"/>
    </source>
</evidence>
<accession>A0ABP0MU73</accession>
<gene>
    <name evidence="3" type="ORF">CCMP2556_LOCUS27439</name>
</gene>
<sequence>MTGSYNVAEDKATAGGLYEEDSALPTLLTSKGCIEEKRSGEPSRESTEAIPMPQVFGATSFSDEEDGDGCDAADAESDAGDPIPPNRKAADELLEEEEFWTKAQEALEDRGRRERLLKFMKRHRFKDVNSSSGWFFNFRFPLHAAVEDNDAEMVRILLHFKAKTKLKDASGWSARQLARKRNFNGSHEAVLQILDEYAMARRKRAAARRAAREAKHQTESVCLELEGGKEGNKVQPKKSEEGSPEGI</sequence>
<keyword evidence="4" id="KW-1185">Reference proteome</keyword>
<feature type="compositionally biased region" description="Basic and acidic residues" evidence="2">
    <location>
        <begin position="33"/>
        <end position="47"/>
    </location>
</feature>
<name>A0ABP0MU73_9DINO</name>
<protein>
    <submittedName>
        <fullName evidence="3">Uncharacterized protein</fullName>
    </submittedName>
</protein>
<dbReference type="PROSITE" id="PS50088">
    <property type="entry name" value="ANK_REPEAT"/>
    <property type="match status" value="1"/>
</dbReference>
<dbReference type="SUPFAM" id="SSF48403">
    <property type="entry name" value="Ankyrin repeat"/>
    <property type="match status" value="1"/>
</dbReference>
<feature type="region of interest" description="Disordered" evidence="2">
    <location>
        <begin position="208"/>
        <end position="247"/>
    </location>
</feature>
<comment type="caution">
    <text evidence="3">The sequence shown here is derived from an EMBL/GenBank/DDBJ whole genome shotgun (WGS) entry which is preliminary data.</text>
</comment>
<evidence type="ECO:0000313" key="4">
    <source>
        <dbReference type="Proteomes" id="UP001642484"/>
    </source>
</evidence>
<dbReference type="EMBL" id="CAXAMN010019846">
    <property type="protein sequence ID" value="CAK9055031.1"/>
    <property type="molecule type" value="Genomic_DNA"/>
</dbReference>
<feature type="region of interest" description="Disordered" evidence="2">
    <location>
        <begin position="1"/>
        <end position="87"/>
    </location>
</feature>
<evidence type="ECO:0000313" key="3">
    <source>
        <dbReference type="EMBL" id="CAK9055031.1"/>
    </source>
</evidence>
<keyword evidence="1" id="KW-0040">ANK repeat</keyword>
<evidence type="ECO:0000256" key="2">
    <source>
        <dbReference type="SAM" id="MobiDB-lite"/>
    </source>
</evidence>
<feature type="repeat" description="ANK" evidence="1">
    <location>
        <begin position="137"/>
        <end position="169"/>
    </location>
</feature>